<proteinExistence type="predicted"/>
<dbReference type="CDD" id="cd00338">
    <property type="entry name" value="Ser_Recombinase"/>
    <property type="match status" value="1"/>
</dbReference>
<reference evidence="3" key="1">
    <citation type="journal article" date="2011" name="Environ. Microbiol.">
        <title>Genomic insights into the metabolic potential of the polycyclic aromatic hydrocarbon degrading sulfate-reducing Deltaproteobacterium N47.</title>
        <authorList>
            <person name="Bergmann F."/>
            <person name="Selesi D."/>
            <person name="Weinmaier T."/>
            <person name="Tischler P."/>
            <person name="Rattei T."/>
            <person name="Meckenstock R.U."/>
        </authorList>
    </citation>
    <scope>NUCLEOTIDE SEQUENCE</scope>
</reference>
<keyword evidence="1" id="KW-0175">Coiled coil</keyword>
<dbReference type="PANTHER" id="PTHR30461:SF23">
    <property type="entry name" value="DNA RECOMBINASE-RELATED"/>
    <property type="match status" value="1"/>
</dbReference>
<evidence type="ECO:0000313" key="3">
    <source>
        <dbReference type="EMBL" id="CBX27131.1"/>
    </source>
</evidence>
<dbReference type="SMART" id="SM00857">
    <property type="entry name" value="Resolvase"/>
    <property type="match status" value="1"/>
</dbReference>
<dbReference type="InterPro" id="IPR050639">
    <property type="entry name" value="SSR_resolvase"/>
</dbReference>
<dbReference type="Gene3D" id="3.90.1750.20">
    <property type="entry name" value="Putative Large Serine Recombinase, Chain B, Domain 2"/>
    <property type="match status" value="1"/>
</dbReference>
<gene>
    <name evidence="3" type="ORF">N47_A11600</name>
</gene>
<dbReference type="PANTHER" id="PTHR30461">
    <property type="entry name" value="DNA-INVERTASE FROM LAMBDOID PROPHAGE"/>
    <property type="match status" value="1"/>
</dbReference>
<evidence type="ECO:0000259" key="2">
    <source>
        <dbReference type="PROSITE" id="PS51737"/>
    </source>
</evidence>
<feature type="coiled-coil region" evidence="1">
    <location>
        <begin position="396"/>
        <end position="441"/>
    </location>
</feature>
<dbReference type="InterPro" id="IPR025827">
    <property type="entry name" value="Zn_ribbon_recom_dom"/>
</dbReference>
<dbReference type="InterPro" id="IPR011109">
    <property type="entry name" value="DNA_bind_recombinase_dom"/>
</dbReference>
<sequence length="529" mass="60693">MMIKSAIYVRSSKDLHNVSCEAQEKKLRKTVRDNGEEVYNIFVDKALSSTRDVRPQFDEMIRLAMGKNPPFTKIYALDTSRFGRDHHEMQMILYQLRRKHGIDVIFDNMPNTGTYLDPAFEAIFQAFDYIHSQQSKAKGVTGMKQNVINGYRAGGRAPYGYKLEHIEMGKNKNGDMINKTKLAIDDETAPIIQEYLKRRVKYEDRRSILEDFYTRGIASPTGNRMWAIATAKSIEDNIDVYLGHTVFNRHNERIKEQGKPNGYLHGVKFKSKDEWIITKNTHEPIITEEIADAICDMKNKRVRESNGRAKRVYPLSGVIKCSECGTNYVGDGGVYRCNSRSKPGMKCDNNDISSKAVEDVIFSFASEQILKFKNVKAVIEQVKKRFQNGKSDLRPLEEALTRIEKEQQRLTDLYRKGLVEVEDIEKDMISIKEQKKSIIEKIQEEKASQGVFDVSDDEIKIVIDNLGQEINNADAKVQKKAFQALFEEIRIHQKEGEPWSRKLELKTVHLPITRVNVASPRGFEPLSPA</sequence>
<dbReference type="AlphaFoldDB" id="E1Y987"/>
<accession>E1Y987</accession>
<dbReference type="InterPro" id="IPR038109">
    <property type="entry name" value="DNA_bind_recomb_sf"/>
</dbReference>
<organism evidence="3">
    <name type="scientific">uncultured Desulfobacterium sp</name>
    <dbReference type="NCBI Taxonomy" id="201089"/>
    <lineage>
        <taxon>Bacteria</taxon>
        <taxon>Pseudomonadati</taxon>
        <taxon>Thermodesulfobacteriota</taxon>
        <taxon>Desulfobacteria</taxon>
        <taxon>Desulfobacterales</taxon>
        <taxon>Desulfobacteriaceae</taxon>
        <taxon>Desulfobacterium</taxon>
        <taxon>environmental samples</taxon>
    </lineage>
</organism>
<dbReference type="Pfam" id="PF07508">
    <property type="entry name" value="Recombinase"/>
    <property type="match status" value="1"/>
</dbReference>
<dbReference type="Pfam" id="PF13408">
    <property type="entry name" value="Zn_ribbon_recom"/>
    <property type="match status" value="1"/>
</dbReference>
<evidence type="ECO:0000256" key="1">
    <source>
        <dbReference type="SAM" id="Coils"/>
    </source>
</evidence>
<dbReference type="EMBL" id="FR695864">
    <property type="protein sequence ID" value="CBX27131.1"/>
    <property type="molecule type" value="Genomic_DNA"/>
</dbReference>
<dbReference type="Pfam" id="PF00239">
    <property type="entry name" value="Resolvase"/>
    <property type="match status" value="1"/>
</dbReference>
<name>E1Y987_9BACT</name>
<dbReference type="GO" id="GO:0000150">
    <property type="term" value="F:DNA strand exchange activity"/>
    <property type="evidence" value="ECO:0007669"/>
    <property type="project" value="InterPro"/>
</dbReference>
<dbReference type="GO" id="GO:0003677">
    <property type="term" value="F:DNA binding"/>
    <property type="evidence" value="ECO:0007669"/>
    <property type="project" value="InterPro"/>
</dbReference>
<dbReference type="SUPFAM" id="SSF53041">
    <property type="entry name" value="Resolvase-like"/>
    <property type="match status" value="1"/>
</dbReference>
<dbReference type="InterPro" id="IPR036162">
    <property type="entry name" value="Resolvase-like_N_sf"/>
</dbReference>
<dbReference type="InterPro" id="IPR006119">
    <property type="entry name" value="Resolv_N"/>
</dbReference>
<feature type="domain" description="Recombinase" evidence="2">
    <location>
        <begin position="158"/>
        <end position="304"/>
    </location>
</feature>
<protein>
    <recommendedName>
        <fullName evidence="2">Recombinase domain-containing protein</fullName>
    </recommendedName>
</protein>
<dbReference type="Gene3D" id="3.40.50.1390">
    <property type="entry name" value="Resolvase, N-terminal catalytic domain"/>
    <property type="match status" value="1"/>
</dbReference>
<dbReference type="PROSITE" id="PS51737">
    <property type="entry name" value="RECOMBINASE_DNA_BIND"/>
    <property type="match status" value="1"/>
</dbReference>